<evidence type="ECO:0000313" key="4">
    <source>
        <dbReference type="Proteomes" id="UP001153737"/>
    </source>
</evidence>
<dbReference type="PROSITE" id="PS50003">
    <property type="entry name" value="PH_DOMAIN"/>
    <property type="match status" value="1"/>
</dbReference>
<dbReference type="AlphaFoldDB" id="A0A9P0GTL1"/>
<organism evidence="3 4">
    <name type="scientific">Phaedon cochleariae</name>
    <name type="common">Mustard beetle</name>
    <dbReference type="NCBI Taxonomy" id="80249"/>
    <lineage>
        <taxon>Eukaryota</taxon>
        <taxon>Metazoa</taxon>
        <taxon>Ecdysozoa</taxon>
        <taxon>Arthropoda</taxon>
        <taxon>Hexapoda</taxon>
        <taxon>Insecta</taxon>
        <taxon>Pterygota</taxon>
        <taxon>Neoptera</taxon>
        <taxon>Endopterygota</taxon>
        <taxon>Coleoptera</taxon>
        <taxon>Polyphaga</taxon>
        <taxon>Cucujiformia</taxon>
        <taxon>Chrysomeloidea</taxon>
        <taxon>Chrysomelidae</taxon>
        <taxon>Chrysomelinae</taxon>
        <taxon>Chrysomelini</taxon>
        <taxon>Phaedon</taxon>
    </lineage>
</organism>
<proteinExistence type="predicted"/>
<name>A0A9P0GTL1_PHACE</name>
<sequence length="514" mass="58332">MTNMGSDIKQMYVDLNELLEDICQFLSEDKLKKLSPKDQNLAESLINRSKIQLQEIAKIQSNEEYMVMDKKVIKMDEDKITNSVDDDFNRNNAAVMVMEEMKYAYVDLPAKEASKEIKYGFIFMKRKFLLGFEKMKRVYASMHNGWLLIYFTERDTKPICNFNLRNYEAKECDGDKTDFQLISTMQGKETHHFLAQTPKDVRQWVTQINKCHDHAIMKFKMKAFEKQYLASEYNIQYDGVSDDEADSIYEELKTDPKSEKSNKTLIVSTDIFAMKPPLPGRSSTNDKSNKKTIKVIHSQPVVKTLPVHDSSDEDLGSYHEIEMEKDVKDQYLSNTTRGFGDSEADSFSDDNEDSIYEQFSTIQEKVRGLAVRSVNEISSEPNNGQLSFGIFPVLSSGPNNTKISTSDLNPRSQTSSPTSSSHALRERPIDGSNRIITEVDIIFEGSPKSMVNSLSEDSQGYTHHQCTVQKTEGHAKGIGNEGIPALLTKPKLKNKPSISLKPSILPTSVTARKH</sequence>
<reference evidence="3" key="2">
    <citation type="submission" date="2022-10" db="EMBL/GenBank/DDBJ databases">
        <authorList>
            <consortium name="ENA_rothamsted_submissions"/>
            <consortium name="culmorum"/>
            <person name="King R."/>
        </authorList>
    </citation>
    <scope>NUCLEOTIDE SEQUENCE</scope>
</reference>
<keyword evidence="4" id="KW-1185">Reference proteome</keyword>
<reference evidence="3" key="1">
    <citation type="submission" date="2022-01" db="EMBL/GenBank/DDBJ databases">
        <authorList>
            <person name="King R."/>
        </authorList>
    </citation>
    <scope>NUCLEOTIDE SEQUENCE</scope>
</reference>
<dbReference type="EMBL" id="OU896720">
    <property type="protein sequence ID" value="CAH1153720.1"/>
    <property type="molecule type" value="Genomic_DNA"/>
</dbReference>
<feature type="domain" description="PH" evidence="2">
    <location>
        <begin position="115"/>
        <end position="213"/>
    </location>
</feature>
<dbReference type="Gene3D" id="2.30.29.30">
    <property type="entry name" value="Pleckstrin-homology domain (PH domain)/Phosphotyrosine-binding domain (PTB)"/>
    <property type="match status" value="1"/>
</dbReference>
<evidence type="ECO:0000259" key="2">
    <source>
        <dbReference type="PROSITE" id="PS50003"/>
    </source>
</evidence>
<gene>
    <name evidence="3" type="ORF">PHAECO_LOCUS4043</name>
</gene>
<feature type="compositionally biased region" description="Low complexity" evidence="1">
    <location>
        <begin position="412"/>
        <end position="421"/>
    </location>
</feature>
<dbReference type="SMART" id="SM00233">
    <property type="entry name" value="PH"/>
    <property type="match status" value="1"/>
</dbReference>
<accession>A0A9P0GTL1</accession>
<dbReference type="OrthoDB" id="243840at2759"/>
<evidence type="ECO:0000256" key="1">
    <source>
        <dbReference type="SAM" id="MobiDB-lite"/>
    </source>
</evidence>
<feature type="region of interest" description="Disordered" evidence="1">
    <location>
        <begin position="401"/>
        <end position="430"/>
    </location>
</feature>
<protein>
    <recommendedName>
        <fullName evidence="2">PH domain-containing protein</fullName>
    </recommendedName>
</protein>
<evidence type="ECO:0000313" key="3">
    <source>
        <dbReference type="EMBL" id="CAH1153720.1"/>
    </source>
</evidence>
<dbReference type="Proteomes" id="UP001153737">
    <property type="component" value="Chromosome 14"/>
</dbReference>
<dbReference type="SUPFAM" id="SSF50729">
    <property type="entry name" value="PH domain-like"/>
    <property type="match status" value="1"/>
</dbReference>
<dbReference type="InterPro" id="IPR001849">
    <property type="entry name" value="PH_domain"/>
</dbReference>
<dbReference type="Pfam" id="PF00169">
    <property type="entry name" value="PH"/>
    <property type="match status" value="1"/>
</dbReference>
<feature type="compositionally biased region" description="Polar residues" evidence="1">
    <location>
        <begin position="401"/>
        <end position="411"/>
    </location>
</feature>
<feature type="region of interest" description="Disordered" evidence="1">
    <location>
        <begin position="494"/>
        <end position="514"/>
    </location>
</feature>
<feature type="compositionally biased region" description="Polar residues" evidence="1">
    <location>
        <begin position="505"/>
        <end position="514"/>
    </location>
</feature>
<dbReference type="InterPro" id="IPR011993">
    <property type="entry name" value="PH-like_dom_sf"/>
</dbReference>